<dbReference type="EMBL" id="PUIO01000058">
    <property type="protein sequence ID" value="PQP17309.1"/>
    <property type="molecule type" value="Genomic_DNA"/>
</dbReference>
<name>A0A2S8IRJ3_RHOOP</name>
<gene>
    <name evidence="1" type="ORF">C5613_34950</name>
</gene>
<evidence type="ECO:0000313" key="2">
    <source>
        <dbReference type="Proteomes" id="UP000239290"/>
    </source>
</evidence>
<dbReference type="AlphaFoldDB" id="A0A2S8IRJ3"/>
<dbReference type="Proteomes" id="UP000239290">
    <property type="component" value="Unassembled WGS sequence"/>
</dbReference>
<sequence>MPGTTVELGFSVGLPVYGIFLPSAGSVEVAVGADSDGVVDGVLLFAVVLGEGDALGAALRSSSGGVAGACMVVGASEGTVVVLVEDPGVADSGAGAVVLVVVLLPGVGVVVGWAAAIPPPDAISIDARAPMISDFDGDARFGHGRVR</sequence>
<protein>
    <submittedName>
        <fullName evidence="1">Uncharacterized protein</fullName>
    </submittedName>
</protein>
<reference evidence="2" key="1">
    <citation type="submission" date="2018-02" db="EMBL/GenBank/DDBJ databases">
        <title>Draft genome sequencing of Rhodococcus opacus KU647198.</title>
        <authorList>
            <person name="Zheng B.-X."/>
        </authorList>
    </citation>
    <scope>NUCLEOTIDE SEQUENCE [LARGE SCALE GENOMIC DNA]</scope>
    <source>
        <strain evidence="2">04-OD7</strain>
    </source>
</reference>
<comment type="caution">
    <text evidence="1">The sequence shown here is derived from an EMBL/GenBank/DDBJ whole genome shotgun (WGS) entry which is preliminary data.</text>
</comment>
<organism evidence="1 2">
    <name type="scientific">Rhodococcus opacus</name>
    <name type="common">Nocardia opaca</name>
    <dbReference type="NCBI Taxonomy" id="37919"/>
    <lineage>
        <taxon>Bacteria</taxon>
        <taxon>Bacillati</taxon>
        <taxon>Actinomycetota</taxon>
        <taxon>Actinomycetes</taxon>
        <taxon>Mycobacteriales</taxon>
        <taxon>Nocardiaceae</taxon>
        <taxon>Rhodococcus</taxon>
    </lineage>
</organism>
<evidence type="ECO:0000313" key="1">
    <source>
        <dbReference type="EMBL" id="PQP17309.1"/>
    </source>
</evidence>
<proteinExistence type="predicted"/>
<accession>A0A2S8IRJ3</accession>